<comment type="PTM">
    <text evidence="12">Is synthesized initially as an inactive proenzyme. Formation of the active enzyme involves a self-maturation process in which the active site pyruvoyl group is generated from an internal serine residue via an autocatalytic post-translational modification. Two non-identical subunits are generated from the proenzyme in this reaction, and the pyruvate is formed at the N-terminus of the alpha chain, which is derived from the carboxyl end of the proenzyme. The autoendoproteolytic cleavage occurs by a canonical serine protease mechanism, in which the side chain hydroxyl group of the serine supplies its oxygen atom to form the C-terminus of the beta chain, while the remainder of the serine residue undergoes an oxidative deamination to produce ammonia and the pyruvoyl prosthetic group on the alpha chain. During this reaction, the Ser that is part of the protease active site of the proenzyme becomes the pyruvoyl prosthetic group, which constitutes an essential element of the active site of the mature decarboxylase.</text>
</comment>
<dbReference type="AlphaFoldDB" id="A0A4R5LQU6"/>
<evidence type="ECO:0000256" key="11">
    <source>
        <dbReference type="ARBA" id="ARBA00023317"/>
    </source>
</evidence>
<feature type="active site" description="Charge relay system; for autoendoproteolytic cleavage activity" evidence="12">
    <location>
        <position position="145"/>
    </location>
</feature>
<dbReference type="GO" id="GO:0006646">
    <property type="term" value="P:phosphatidylethanolamine biosynthetic process"/>
    <property type="evidence" value="ECO:0007669"/>
    <property type="project" value="UniProtKB-UniRule"/>
</dbReference>
<keyword evidence="7 12" id="KW-0865">Zymogen</keyword>
<comment type="subunit">
    <text evidence="12">Heterodimer of a large membrane-associated beta subunit and a small pyruvoyl-containing alpha subunit.</text>
</comment>
<dbReference type="EMBL" id="SMSE01000003">
    <property type="protein sequence ID" value="TDG12921.1"/>
    <property type="molecule type" value="Genomic_DNA"/>
</dbReference>
<keyword evidence="6 12" id="KW-0472">Membrane</keyword>
<keyword evidence="9 12" id="KW-0456">Lyase</keyword>
<evidence type="ECO:0000256" key="8">
    <source>
        <dbReference type="ARBA" id="ARBA00023209"/>
    </source>
</evidence>
<comment type="catalytic activity">
    <reaction evidence="12">
        <text>a 1,2-diacyl-sn-glycero-3-phospho-L-serine + H(+) = a 1,2-diacyl-sn-glycero-3-phosphoethanolamine + CO2</text>
        <dbReference type="Rhea" id="RHEA:20828"/>
        <dbReference type="ChEBI" id="CHEBI:15378"/>
        <dbReference type="ChEBI" id="CHEBI:16526"/>
        <dbReference type="ChEBI" id="CHEBI:57262"/>
        <dbReference type="ChEBI" id="CHEBI:64612"/>
        <dbReference type="EC" id="4.1.1.65"/>
    </reaction>
</comment>
<protein>
    <recommendedName>
        <fullName evidence="12">Phosphatidylserine decarboxylase proenzyme</fullName>
        <ecNumber evidence="12">4.1.1.65</ecNumber>
    </recommendedName>
    <component>
        <recommendedName>
            <fullName evidence="12">Phosphatidylserine decarboxylase alpha chain</fullName>
        </recommendedName>
    </component>
    <component>
        <recommendedName>
            <fullName evidence="12">Phosphatidylserine decarboxylase beta chain</fullName>
        </recommendedName>
    </component>
</protein>
<keyword evidence="11 12" id="KW-0670">Pyruvate</keyword>
<evidence type="ECO:0000313" key="13">
    <source>
        <dbReference type="EMBL" id="TDG12921.1"/>
    </source>
</evidence>
<comment type="similarity">
    <text evidence="12">Belongs to the phosphatidylserine decarboxylase family. PSD-B subfamily. Prokaryotic type I sub-subfamily.</text>
</comment>
<keyword evidence="4 12" id="KW-0210">Decarboxylase</keyword>
<dbReference type="HAMAP" id="MF_00662">
    <property type="entry name" value="PS_decarb_PSD_B_type1"/>
    <property type="match status" value="1"/>
</dbReference>
<dbReference type="EC" id="4.1.1.65" evidence="12"/>
<keyword evidence="5 12" id="KW-0443">Lipid metabolism</keyword>
<feature type="active site" description="Charge relay system; for autoendoproteolytic cleavage activity" evidence="12">
    <location>
        <position position="249"/>
    </location>
</feature>
<feature type="site" description="Cleavage (non-hydrolytic); by autocatalysis" evidence="12">
    <location>
        <begin position="248"/>
        <end position="249"/>
    </location>
</feature>
<dbReference type="GO" id="GO:0004609">
    <property type="term" value="F:phosphatidylserine decarboxylase activity"/>
    <property type="evidence" value="ECO:0007669"/>
    <property type="project" value="UniProtKB-UniRule"/>
</dbReference>
<feature type="chain" id="PRO_5023372237" description="Phosphatidylserine decarboxylase beta chain" evidence="12">
    <location>
        <begin position="1"/>
        <end position="248"/>
    </location>
</feature>
<feature type="active site" description="Charge relay system; for autoendoproteolytic cleavage activity" evidence="12">
    <location>
        <position position="88"/>
    </location>
</feature>
<feature type="modified residue" description="Pyruvic acid (Ser); by autocatalysis" evidence="12">
    <location>
        <position position="249"/>
    </location>
</feature>
<keyword evidence="2 12" id="KW-1003">Cell membrane</keyword>
<evidence type="ECO:0000313" key="14">
    <source>
        <dbReference type="Proteomes" id="UP000295554"/>
    </source>
</evidence>
<evidence type="ECO:0000256" key="5">
    <source>
        <dbReference type="ARBA" id="ARBA00023098"/>
    </source>
</evidence>
<dbReference type="OrthoDB" id="9802030at2"/>
<comment type="subcellular location">
    <subcellularLocation>
        <location evidence="12">Cell membrane</location>
        <topology evidence="12">Peripheral membrane protein</topology>
    </subcellularLocation>
</comment>
<evidence type="ECO:0000256" key="6">
    <source>
        <dbReference type="ARBA" id="ARBA00023136"/>
    </source>
</evidence>
<keyword evidence="3 12" id="KW-0444">Lipid biosynthesis</keyword>
<evidence type="ECO:0000256" key="1">
    <source>
        <dbReference type="ARBA" id="ARBA00005189"/>
    </source>
</evidence>
<evidence type="ECO:0000256" key="3">
    <source>
        <dbReference type="ARBA" id="ARBA00022516"/>
    </source>
</evidence>
<dbReference type="Proteomes" id="UP000295554">
    <property type="component" value="Unassembled WGS sequence"/>
</dbReference>
<evidence type="ECO:0000256" key="4">
    <source>
        <dbReference type="ARBA" id="ARBA00022793"/>
    </source>
</evidence>
<dbReference type="InterPro" id="IPR003817">
    <property type="entry name" value="PS_Dcarbxylase"/>
</dbReference>
<sequence length="286" mass="31575">MDKLFIYLQHILPQHLLSRCTGWLAELEHPVWLKNQAIGLFVRHFDVDMSEAEEPDYQRYPNFNAFFTRPLKEGARPVAEADVVCPADGAISQLDDIIDGRIFQAKGQDYSCVELLGGDPEWAEKFAGGSFATIYLSPRDYHRVHMPLAGRLLATTYVPGDLFSVNGVTAEHVERLFARNERLVCYFETAFGPMAMILVGAMVVAGIETVWSGQVAPPPKLPSSVDYRSAPDPVSLARGEEMGRFKLGSTVILLFPRGAINWEAQYAAGTPTRLGEPLAAGSAQFV</sequence>
<dbReference type="GO" id="GO:0005886">
    <property type="term" value="C:plasma membrane"/>
    <property type="evidence" value="ECO:0007669"/>
    <property type="project" value="UniProtKB-SubCell"/>
</dbReference>
<keyword evidence="8 12" id="KW-0594">Phospholipid biosynthesis</keyword>
<dbReference type="PANTHER" id="PTHR10067:SF6">
    <property type="entry name" value="PHOSPHATIDYLSERINE DECARBOXYLASE PROENZYME, MITOCHONDRIAL"/>
    <property type="match status" value="1"/>
</dbReference>
<dbReference type="UniPathway" id="UPA00558">
    <property type="reaction ID" value="UER00616"/>
</dbReference>
<keyword evidence="14" id="KW-1185">Reference proteome</keyword>
<comment type="pathway">
    <text evidence="12">Phospholipid metabolism; phosphatidylethanolamine biosynthesis; phosphatidylethanolamine from CDP-diacylglycerol: step 2/2.</text>
</comment>
<evidence type="ECO:0000256" key="7">
    <source>
        <dbReference type="ARBA" id="ARBA00023145"/>
    </source>
</evidence>
<dbReference type="NCBIfam" id="TIGR00163">
    <property type="entry name" value="PS_decarb"/>
    <property type="match status" value="1"/>
</dbReference>
<dbReference type="InterPro" id="IPR033178">
    <property type="entry name" value="PSD_type1_pro"/>
</dbReference>
<evidence type="ECO:0000256" key="9">
    <source>
        <dbReference type="ARBA" id="ARBA00023239"/>
    </source>
</evidence>
<dbReference type="RefSeq" id="WP_133214167.1">
    <property type="nucleotide sequence ID" value="NZ_SMSE01000003.1"/>
</dbReference>
<evidence type="ECO:0000256" key="12">
    <source>
        <dbReference type="HAMAP-Rule" id="MF_00662"/>
    </source>
</evidence>
<evidence type="ECO:0000256" key="10">
    <source>
        <dbReference type="ARBA" id="ARBA00023264"/>
    </source>
</evidence>
<reference evidence="13 14" key="1">
    <citation type="submission" date="2019-03" db="EMBL/GenBank/DDBJ databases">
        <title>Seongchinamella monodicae gen. nov., sp. nov., a novel member of the Gammaproteobacteria isolated from a tidal mudflat of beach.</title>
        <authorList>
            <person name="Yang H.G."/>
            <person name="Kang J.W."/>
            <person name="Lee S.D."/>
        </authorList>
    </citation>
    <scope>NUCLEOTIDE SEQUENCE [LARGE SCALE GENOMIC DNA]</scope>
    <source>
        <strain evidence="13 14">GH4-78</strain>
    </source>
</reference>
<feature type="active site" description="Schiff-base intermediate with substrate; via pyruvic acid; for decarboxylase activity" evidence="12">
    <location>
        <position position="249"/>
    </location>
</feature>
<keyword evidence="10 12" id="KW-1208">Phospholipid metabolism</keyword>
<gene>
    <name evidence="12 13" type="primary">psd</name>
    <name evidence="13" type="ORF">E2F43_15315</name>
</gene>
<proteinExistence type="inferred from homology"/>
<comment type="cofactor">
    <cofactor evidence="12">
        <name>pyruvate</name>
        <dbReference type="ChEBI" id="CHEBI:15361"/>
    </cofactor>
    <text evidence="12">Binds 1 pyruvoyl group covalently per subunit.</text>
</comment>
<dbReference type="Pfam" id="PF02666">
    <property type="entry name" value="PS_Dcarbxylase"/>
    <property type="match status" value="1"/>
</dbReference>
<name>A0A4R5LQU6_9GAMM</name>
<organism evidence="13 14">
    <name type="scientific">Seongchinamella unica</name>
    <dbReference type="NCBI Taxonomy" id="2547392"/>
    <lineage>
        <taxon>Bacteria</taxon>
        <taxon>Pseudomonadati</taxon>
        <taxon>Pseudomonadota</taxon>
        <taxon>Gammaproteobacteria</taxon>
        <taxon>Cellvibrionales</taxon>
        <taxon>Halieaceae</taxon>
        <taxon>Seongchinamella</taxon>
    </lineage>
</organism>
<feature type="chain" id="PRO_5023372238" description="Phosphatidylserine decarboxylase alpha chain" evidence="12">
    <location>
        <begin position="249"/>
        <end position="286"/>
    </location>
</feature>
<dbReference type="PANTHER" id="PTHR10067">
    <property type="entry name" value="PHOSPHATIDYLSERINE DECARBOXYLASE"/>
    <property type="match status" value="1"/>
</dbReference>
<accession>A0A4R5LQU6</accession>
<comment type="caution">
    <text evidence="13">The sequence shown here is derived from an EMBL/GenBank/DDBJ whole genome shotgun (WGS) entry which is preliminary data.</text>
</comment>
<evidence type="ECO:0000256" key="2">
    <source>
        <dbReference type="ARBA" id="ARBA00022475"/>
    </source>
</evidence>
<comment type="pathway">
    <text evidence="1">Lipid metabolism.</text>
</comment>
<comment type="function">
    <text evidence="12">Catalyzes the formation of phosphatidylethanolamine (PtdEtn) from phosphatidylserine (PtdSer).</text>
</comment>
<dbReference type="InterPro" id="IPR033177">
    <property type="entry name" value="PSD-B"/>
</dbReference>